<sequence>MGAGPRFRMMPDAVPGVRAVGNFAIRRQAPLPTMIVARPSNWHETHGGNGVHSAPTSGYMLQDASFSRLSLQRKSPCTGAVCMYTHYIRYIRQHVLCKRKDWNKHSGNLWYHNRKEDVVIISTSTSTSTQKSA</sequence>
<dbReference type="VEuPathDB" id="FungiDB:LEMA_P073290.1"/>
<dbReference type="InParanoid" id="E5A7Z5"/>
<dbReference type="AlphaFoldDB" id="E5A7Z5"/>
<dbReference type="EMBL" id="FP929137">
    <property type="protein sequence ID" value="CBX99740.1"/>
    <property type="molecule type" value="Genomic_DNA"/>
</dbReference>
<gene>
    <name evidence="1" type="ORF">LEMA_P073290.1</name>
</gene>
<dbReference type="HOGENOM" id="CLU_1907083_0_0_1"/>
<evidence type="ECO:0000313" key="2">
    <source>
        <dbReference type="Proteomes" id="UP000002668"/>
    </source>
</evidence>
<reference evidence="2" key="1">
    <citation type="journal article" date="2011" name="Nat. Commun.">
        <title>Effector diversification within compartments of the Leptosphaeria maculans genome affected by Repeat-Induced Point mutations.</title>
        <authorList>
            <person name="Rouxel T."/>
            <person name="Grandaubert J."/>
            <person name="Hane J.K."/>
            <person name="Hoede C."/>
            <person name="van de Wouw A.P."/>
            <person name="Couloux A."/>
            <person name="Dominguez V."/>
            <person name="Anthouard V."/>
            <person name="Bally P."/>
            <person name="Bourras S."/>
            <person name="Cozijnsen A.J."/>
            <person name="Ciuffetti L.M."/>
            <person name="Degrave A."/>
            <person name="Dilmaghani A."/>
            <person name="Duret L."/>
            <person name="Fudal I."/>
            <person name="Goodwin S.B."/>
            <person name="Gout L."/>
            <person name="Glaser N."/>
            <person name="Linglin J."/>
            <person name="Kema G.H.J."/>
            <person name="Lapalu N."/>
            <person name="Lawrence C.B."/>
            <person name="May K."/>
            <person name="Meyer M."/>
            <person name="Ollivier B."/>
            <person name="Poulain J."/>
            <person name="Schoch C.L."/>
            <person name="Simon A."/>
            <person name="Spatafora J.W."/>
            <person name="Stachowiak A."/>
            <person name="Turgeon B.G."/>
            <person name="Tyler B.M."/>
            <person name="Vincent D."/>
            <person name="Weissenbach J."/>
            <person name="Amselem J."/>
            <person name="Quesneville H."/>
            <person name="Oliver R.P."/>
            <person name="Wincker P."/>
            <person name="Balesdent M.-H."/>
            <person name="Howlett B.J."/>
        </authorList>
    </citation>
    <scope>NUCLEOTIDE SEQUENCE [LARGE SCALE GENOMIC DNA]</scope>
    <source>
        <strain evidence="2">JN3 / isolate v23.1.3 / race Av1-4-5-6-7-8</strain>
    </source>
</reference>
<proteinExistence type="predicted"/>
<evidence type="ECO:0000313" key="1">
    <source>
        <dbReference type="EMBL" id="CBX99740.1"/>
    </source>
</evidence>
<accession>E5A7Z5</accession>
<dbReference type="Proteomes" id="UP000002668">
    <property type="component" value="Genome"/>
</dbReference>
<organism evidence="2">
    <name type="scientific">Leptosphaeria maculans (strain JN3 / isolate v23.1.3 / race Av1-4-5-6-7-8)</name>
    <name type="common">Blackleg fungus</name>
    <name type="synonym">Phoma lingam</name>
    <dbReference type="NCBI Taxonomy" id="985895"/>
    <lineage>
        <taxon>Eukaryota</taxon>
        <taxon>Fungi</taxon>
        <taxon>Dikarya</taxon>
        <taxon>Ascomycota</taxon>
        <taxon>Pezizomycotina</taxon>
        <taxon>Dothideomycetes</taxon>
        <taxon>Pleosporomycetidae</taxon>
        <taxon>Pleosporales</taxon>
        <taxon>Pleosporineae</taxon>
        <taxon>Leptosphaeriaceae</taxon>
        <taxon>Plenodomus</taxon>
        <taxon>Plenodomus lingam/Leptosphaeria maculans species complex</taxon>
    </lineage>
</organism>
<protein>
    <submittedName>
        <fullName evidence="1">Predicted protein</fullName>
    </submittedName>
</protein>
<name>E5A7Z5_LEPMJ</name>
<keyword evidence="2" id="KW-1185">Reference proteome</keyword>